<dbReference type="Proteomes" id="UP000198992">
    <property type="component" value="Unassembled WGS sequence"/>
</dbReference>
<gene>
    <name evidence="1" type="ORF">SAMN05444164_5598</name>
</gene>
<dbReference type="OrthoDB" id="7596013at2"/>
<dbReference type="RefSeq" id="WP_092121986.1">
    <property type="nucleotide sequence ID" value="NZ_FNTH01000001.1"/>
</dbReference>
<proteinExistence type="predicted"/>
<dbReference type="EMBL" id="FNTH01000001">
    <property type="protein sequence ID" value="SED72529.1"/>
    <property type="molecule type" value="Genomic_DNA"/>
</dbReference>
<reference evidence="1 2" key="1">
    <citation type="submission" date="2016-10" db="EMBL/GenBank/DDBJ databases">
        <authorList>
            <person name="de Groot N.N."/>
        </authorList>
    </citation>
    <scope>NUCLEOTIDE SEQUENCE [LARGE SCALE GENOMIC DNA]</scope>
    <source>
        <strain evidence="1 2">MT12</strain>
    </source>
</reference>
<evidence type="ECO:0000313" key="2">
    <source>
        <dbReference type="Proteomes" id="UP000198992"/>
    </source>
</evidence>
<evidence type="ECO:0000313" key="1">
    <source>
        <dbReference type="EMBL" id="SED72529.1"/>
    </source>
</evidence>
<dbReference type="AlphaFoldDB" id="A0A1H5D0Q8"/>
<accession>A0A1H5D0Q8</accession>
<name>A0A1H5D0Q8_9BRAD</name>
<protein>
    <submittedName>
        <fullName evidence="1">Uncharacterized protein</fullName>
    </submittedName>
</protein>
<sequence>MPDWMAVPLDYEEYGRGSETFVASDATFDAGSIKKNTSPANPERQEHFLRQLRNIAWHLGTDEIPVFLSFNGKQLRMDKGCLGHAVAAGAIEAPKDGPRGHVVTVTLLQQLDHRSNEEDSSLRKFKADYRTYVLANYNRFDVTRQSGGDKACYFKATDFPTYMRLVHSFARSTVALVCEGRWKDVALAALVDLPDSVRIERHDKTVHLVTRTLPVDIASPVETQRDAIDAAMQAAVSLLPYAEQVRTASNQQSP</sequence>
<organism evidence="1 2">
    <name type="scientific">Bradyrhizobium erythrophlei</name>
    <dbReference type="NCBI Taxonomy" id="1437360"/>
    <lineage>
        <taxon>Bacteria</taxon>
        <taxon>Pseudomonadati</taxon>
        <taxon>Pseudomonadota</taxon>
        <taxon>Alphaproteobacteria</taxon>
        <taxon>Hyphomicrobiales</taxon>
        <taxon>Nitrobacteraceae</taxon>
        <taxon>Bradyrhizobium</taxon>
    </lineage>
</organism>